<reference evidence="1" key="1">
    <citation type="journal article" date="2021" name="Nat. Commun.">
        <title>Genetic determinants of endophytism in the Arabidopsis root mycobiome.</title>
        <authorList>
            <person name="Mesny F."/>
            <person name="Miyauchi S."/>
            <person name="Thiergart T."/>
            <person name="Pickel B."/>
            <person name="Atanasova L."/>
            <person name="Karlsson M."/>
            <person name="Huettel B."/>
            <person name="Barry K.W."/>
            <person name="Haridas S."/>
            <person name="Chen C."/>
            <person name="Bauer D."/>
            <person name="Andreopoulos W."/>
            <person name="Pangilinan J."/>
            <person name="LaButti K."/>
            <person name="Riley R."/>
            <person name="Lipzen A."/>
            <person name="Clum A."/>
            <person name="Drula E."/>
            <person name="Henrissat B."/>
            <person name="Kohler A."/>
            <person name="Grigoriev I.V."/>
            <person name="Martin F.M."/>
            <person name="Hacquard S."/>
        </authorList>
    </citation>
    <scope>NUCLEOTIDE SEQUENCE</scope>
    <source>
        <strain evidence="1">MPI-CAGE-AT-0021</strain>
    </source>
</reference>
<accession>A0A9P9ENM7</accession>
<protein>
    <submittedName>
        <fullName evidence="1">Uncharacterized protein</fullName>
    </submittedName>
</protein>
<feature type="non-terminal residue" evidence="1">
    <location>
        <position position="1"/>
    </location>
</feature>
<evidence type="ECO:0000313" key="1">
    <source>
        <dbReference type="EMBL" id="KAH7141420.1"/>
    </source>
</evidence>
<sequence>STHQTYQDPILLANLRFSAATLLTIATGIVAMPWSSKSTSNEEITLRIKVSQSPAKLKGVLPSKLDICWLLCAQESIECPENWRDVGKQDRMQGTLKPEQNQTPGDISDGRHESHPLLQILKRLRLLSAELKGDATKVTKAVFLAWPVYHRTTSTVSASPCCIIYKGLFDNAETNVEDDISLLYLNEIIPIYSFSRCEKFEKKSLELLARAEKKSSGPDGEDKANIMQWGWLA</sequence>
<dbReference type="EMBL" id="JAGMUU010000012">
    <property type="protein sequence ID" value="KAH7141420.1"/>
    <property type="molecule type" value="Genomic_DNA"/>
</dbReference>
<name>A0A9P9ENM7_9HYPO</name>
<dbReference type="Proteomes" id="UP000717696">
    <property type="component" value="Unassembled WGS sequence"/>
</dbReference>
<gene>
    <name evidence="1" type="ORF">B0J13DRAFT_637095</name>
</gene>
<dbReference type="AlphaFoldDB" id="A0A9P9ENM7"/>
<keyword evidence="2" id="KW-1185">Reference proteome</keyword>
<dbReference type="OrthoDB" id="4581360at2759"/>
<proteinExistence type="predicted"/>
<evidence type="ECO:0000313" key="2">
    <source>
        <dbReference type="Proteomes" id="UP000717696"/>
    </source>
</evidence>
<comment type="caution">
    <text evidence="1">The sequence shown here is derived from an EMBL/GenBank/DDBJ whole genome shotgun (WGS) entry which is preliminary data.</text>
</comment>
<organism evidence="1 2">
    <name type="scientific">Dactylonectria estremocensis</name>
    <dbReference type="NCBI Taxonomy" id="1079267"/>
    <lineage>
        <taxon>Eukaryota</taxon>
        <taxon>Fungi</taxon>
        <taxon>Dikarya</taxon>
        <taxon>Ascomycota</taxon>
        <taxon>Pezizomycotina</taxon>
        <taxon>Sordariomycetes</taxon>
        <taxon>Hypocreomycetidae</taxon>
        <taxon>Hypocreales</taxon>
        <taxon>Nectriaceae</taxon>
        <taxon>Dactylonectria</taxon>
    </lineage>
</organism>